<sequence length="155" mass="17827">MSNLIEIESKDFLYVRQEIQRLADSLVNEQTSSEEEREQKPIHVREPLDESLEYQVNEAKKQYHKLSEELFNTREELTGVVASFTSESLQGQSKEANELTIIDTAPPINETAKVDRDNTKQVETVYDEAVEILSKLEKNVPEQIAKFESILELAK</sequence>
<organism evidence="3 4">
    <name type="scientific">Mucor flavus</name>
    <dbReference type="NCBI Taxonomy" id="439312"/>
    <lineage>
        <taxon>Eukaryota</taxon>
        <taxon>Fungi</taxon>
        <taxon>Fungi incertae sedis</taxon>
        <taxon>Mucoromycota</taxon>
        <taxon>Mucoromycotina</taxon>
        <taxon>Mucoromycetes</taxon>
        <taxon>Mucorales</taxon>
        <taxon>Mucorineae</taxon>
        <taxon>Mucoraceae</taxon>
        <taxon>Mucor</taxon>
    </lineage>
</organism>
<evidence type="ECO:0000256" key="1">
    <source>
        <dbReference type="SAM" id="Coils"/>
    </source>
</evidence>
<name>A0ABP9ZE74_9FUNG</name>
<feature type="compositionally biased region" description="Basic and acidic residues" evidence="2">
    <location>
        <begin position="37"/>
        <end position="47"/>
    </location>
</feature>
<keyword evidence="4" id="KW-1185">Reference proteome</keyword>
<accession>A0ABP9ZE74</accession>
<dbReference type="Proteomes" id="UP001473302">
    <property type="component" value="Unassembled WGS sequence"/>
</dbReference>
<dbReference type="EMBL" id="BAABUK010000041">
    <property type="protein sequence ID" value="GAA5817366.1"/>
    <property type="molecule type" value="Genomic_DNA"/>
</dbReference>
<keyword evidence="1" id="KW-0175">Coiled coil</keyword>
<evidence type="ECO:0000256" key="2">
    <source>
        <dbReference type="SAM" id="MobiDB-lite"/>
    </source>
</evidence>
<reference evidence="3 4" key="1">
    <citation type="submission" date="2024-04" db="EMBL/GenBank/DDBJ databases">
        <title>genome sequences of Mucor flavus KT1a and Helicostylum pulchrum KT1b strains isolated from the surface of a dry-aged beef.</title>
        <authorList>
            <person name="Toyotome T."/>
            <person name="Hosono M."/>
            <person name="Torimaru M."/>
            <person name="Fukuda K."/>
            <person name="Mikami N."/>
        </authorList>
    </citation>
    <scope>NUCLEOTIDE SEQUENCE [LARGE SCALE GENOMIC DNA]</scope>
    <source>
        <strain evidence="3 4">KT1a</strain>
    </source>
</reference>
<protein>
    <recommendedName>
        <fullName evidence="5">Tubulin-specific chaperone A</fullName>
    </recommendedName>
</protein>
<evidence type="ECO:0000313" key="4">
    <source>
        <dbReference type="Proteomes" id="UP001473302"/>
    </source>
</evidence>
<feature type="coiled-coil region" evidence="1">
    <location>
        <begin position="49"/>
        <end position="76"/>
    </location>
</feature>
<evidence type="ECO:0000313" key="3">
    <source>
        <dbReference type="EMBL" id="GAA5817366.1"/>
    </source>
</evidence>
<comment type="caution">
    <text evidence="3">The sequence shown here is derived from an EMBL/GenBank/DDBJ whole genome shotgun (WGS) entry which is preliminary data.</text>
</comment>
<gene>
    <name evidence="3" type="ORF">MFLAVUS_010910</name>
</gene>
<proteinExistence type="predicted"/>
<feature type="region of interest" description="Disordered" evidence="2">
    <location>
        <begin position="27"/>
        <end position="47"/>
    </location>
</feature>
<evidence type="ECO:0008006" key="5">
    <source>
        <dbReference type="Google" id="ProtNLM"/>
    </source>
</evidence>